<protein>
    <submittedName>
        <fullName evidence="2">Uncharacterized protein</fullName>
    </submittedName>
</protein>
<organism evidence="2 3">
    <name type="scientific">Caenorhabditis briggsae</name>
    <dbReference type="NCBI Taxonomy" id="6238"/>
    <lineage>
        <taxon>Eukaryota</taxon>
        <taxon>Metazoa</taxon>
        <taxon>Ecdysozoa</taxon>
        <taxon>Nematoda</taxon>
        <taxon>Chromadorea</taxon>
        <taxon>Rhabditida</taxon>
        <taxon>Rhabditina</taxon>
        <taxon>Rhabditomorpha</taxon>
        <taxon>Rhabditoidea</taxon>
        <taxon>Rhabditidae</taxon>
        <taxon>Peloderinae</taxon>
        <taxon>Caenorhabditis</taxon>
    </lineage>
</organism>
<keyword evidence="3" id="KW-1185">Reference proteome</keyword>
<sequence length="146" mass="16260">MKCCCIVVYTSSTMVSSSILVSKHPSFKLASWLLSRLLYKSLDSEESGGGGPPPDSLEIPDLVRYGDHQDPRDHHDPANLDKLGSNFLHHPAVMGSLEKLIRAPSNKEPPIDEEERVILHPVCTAHHTAFACLFSFRTTYCQFIII</sequence>
<accession>A0AAE9FDP0</accession>
<dbReference type="EMBL" id="CP092625">
    <property type="protein sequence ID" value="UMM41273.1"/>
    <property type="molecule type" value="Genomic_DNA"/>
</dbReference>
<reference evidence="2 3" key="1">
    <citation type="submission" date="2022-04" db="EMBL/GenBank/DDBJ databases">
        <title>Chromosome-level reference genomes for two strains of Caenorhabditis briggsae: an improved platform for comparative genomics.</title>
        <authorList>
            <person name="Stevens L."/>
            <person name="Andersen E."/>
        </authorList>
    </citation>
    <scope>NUCLEOTIDE SEQUENCE [LARGE SCALE GENOMIC DNA]</scope>
    <source>
        <strain evidence="2">VX34</strain>
        <tissue evidence="2">Whole-organism</tissue>
    </source>
</reference>
<name>A0AAE9FDP0_CAEBR</name>
<gene>
    <name evidence="2" type="ORF">L5515_017607</name>
</gene>
<proteinExistence type="predicted"/>
<dbReference type="AlphaFoldDB" id="A0AAE9FDP0"/>
<evidence type="ECO:0000313" key="3">
    <source>
        <dbReference type="Proteomes" id="UP000829354"/>
    </source>
</evidence>
<evidence type="ECO:0000313" key="2">
    <source>
        <dbReference type="EMBL" id="UMM41273.1"/>
    </source>
</evidence>
<feature type="region of interest" description="Disordered" evidence="1">
    <location>
        <begin position="44"/>
        <end position="77"/>
    </location>
</feature>
<evidence type="ECO:0000256" key="1">
    <source>
        <dbReference type="SAM" id="MobiDB-lite"/>
    </source>
</evidence>
<dbReference type="Proteomes" id="UP000829354">
    <property type="component" value="Chromosome X"/>
</dbReference>
<feature type="compositionally biased region" description="Basic and acidic residues" evidence="1">
    <location>
        <begin position="64"/>
        <end position="77"/>
    </location>
</feature>